<evidence type="ECO:0000256" key="1">
    <source>
        <dbReference type="ARBA" id="ARBA00005254"/>
    </source>
</evidence>
<dbReference type="GO" id="GO:0003824">
    <property type="term" value="F:catalytic activity"/>
    <property type="evidence" value="ECO:0007669"/>
    <property type="project" value="InterPro"/>
</dbReference>
<organism evidence="3 4">
    <name type="scientific">Pandoraea terrigena</name>
    <dbReference type="NCBI Taxonomy" id="2508292"/>
    <lineage>
        <taxon>Bacteria</taxon>
        <taxon>Pseudomonadati</taxon>
        <taxon>Pseudomonadota</taxon>
        <taxon>Betaproteobacteria</taxon>
        <taxon>Burkholderiales</taxon>
        <taxon>Burkholderiaceae</taxon>
        <taxon>Pandoraea</taxon>
    </lineage>
</organism>
<dbReference type="SUPFAM" id="SSF52096">
    <property type="entry name" value="ClpP/crotonase"/>
    <property type="match status" value="1"/>
</dbReference>
<proteinExistence type="inferred from homology"/>
<protein>
    <submittedName>
        <fullName evidence="3">Enoyl-CoA hydratase</fullName>
    </submittedName>
</protein>
<accession>A0A5E4UCE7</accession>
<dbReference type="PROSITE" id="PS00166">
    <property type="entry name" value="ENOYL_COA_HYDRATASE"/>
    <property type="match status" value="1"/>
</dbReference>
<evidence type="ECO:0000313" key="4">
    <source>
        <dbReference type="Proteomes" id="UP000334380"/>
    </source>
</evidence>
<dbReference type="Gene3D" id="3.90.226.10">
    <property type="entry name" value="2-enoyl-CoA Hydratase, Chain A, domain 1"/>
    <property type="match status" value="1"/>
</dbReference>
<dbReference type="InterPro" id="IPR018376">
    <property type="entry name" value="Enoyl-CoA_hyd/isom_CS"/>
</dbReference>
<dbReference type="AlphaFoldDB" id="A0A5E4UCE7"/>
<keyword evidence="4" id="KW-1185">Reference proteome</keyword>
<sequence>MERKQQNPSDAVGDMDELLVENHGSVRVLTMNRPARHNALNHTLTRALLAALNAAQHDSDCRAIVLTGAGRSFCAGADTGEFAALSGDETAFAHERAELTCALHREFTQVSKPIVSAVRGFALGGGAGLALACDLMVAADDMRFGYPELRHGIVAAIVMANLVHQVGQKVAFRLVATGQTLDGANALGLGIATASVPAAEVLPNALQLAEALAAHRPEAMAATKRLLYRVSELSLAQGLLAGRDTNILMRGFSRGRAASSAAQTAEETA</sequence>
<dbReference type="InterPro" id="IPR029045">
    <property type="entry name" value="ClpP/crotonase-like_dom_sf"/>
</dbReference>
<dbReference type="GO" id="GO:0008300">
    <property type="term" value="P:isoprenoid catabolic process"/>
    <property type="evidence" value="ECO:0007669"/>
    <property type="project" value="TreeGrafter"/>
</dbReference>
<dbReference type="PANTHER" id="PTHR42964">
    <property type="entry name" value="ENOYL-COA HYDRATASE"/>
    <property type="match status" value="1"/>
</dbReference>
<dbReference type="InterPro" id="IPR001753">
    <property type="entry name" value="Enoyl-CoA_hydra/iso"/>
</dbReference>
<comment type="similarity">
    <text evidence="1 2">Belongs to the enoyl-CoA hydratase/isomerase family.</text>
</comment>
<dbReference type="InterPro" id="IPR051683">
    <property type="entry name" value="Enoyl-CoA_Hydratase/Isomerase"/>
</dbReference>
<reference evidence="3 4" key="1">
    <citation type="submission" date="2019-08" db="EMBL/GenBank/DDBJ databases">
        <authorList>
            <person name="Peeters C."/>
        </authorList>
    </citation>
    <scope>NUCLEOTIDE SEQUENCE [LARGE SCALE GENOMIC DNA]</scope>
    <source>
        <strain evidence="3 4">LMG 31013</strain>
    </source>
</reference>
<evidence type="ECO:0000313" key="3">
    <source>
        <dbReference type="EMBL" id="VVD97471.1"/>
    </source>
</evidence>
<dbReference type="CDD" id="cd06558">
    <property type="entry name" value="crotonase-like"/>
    <property type="match status" value="1"/>
</dbReference>
<dbReference type="PANTHER" id="PTHR42964:SF1">
    <property type="entry name" value="POLYKETIDE BIOSYNTHESIS ENOYL-COA HYDRATASE PKSH-RELATED"/>
    <property type="match status" value="1"/>
</dbReference>
<dbReference type="Pfam" id="PF00378">
    <property type="entry name" value="ECH_1"/>
    <property type="match status" value="1"/>
</dbReference>
<name>A0A5E4UCE7_9BURK</name>
<gene>
    <name evidence="3" type="ORF">PTE31013_01964</name>
</gene>
<dbReference type="EMBL" id="CABPRU010000003">
    <property type="protein sequence ID" value="VVD97471.1"/>
    <property type="molecule type" value="Genomic_DNA"/>
</dbReference>
<evidence type="ECO:0000256" key="2">
    <source>
        <dbReference type="RuleBase" id="RU003707"/>
    </source>
</evidence>
<dbReference type="RefSeq" id="WP_246174190.1">
    <property type="nucleotide sequence ID" value="NZ_CABPRU010000003.1"/>
</dbReference>
<dbReference type="Proteomes" id="UP000334380">
    <property type="component" value="Unassembled WGS sequence"/>
</dbReference>